<dbReference type="AlphaFoldDB" id="A0A4R8W4A7"/>
<dbReference type="RefSeq" id="WP_134510578.1">
    <property type="nucleotide sequence ID" value="NZ_SOFM01000045.1"/>
</dbReference>
<keyword evidence="2" id="KW-1185">Reference proteome</keyword>
<reference evidence="1 2" key="1">
    <citation type="submission" date="2019-03" db="EMBL/GenBank/DDBJ databases">
        <title>Genomics of glacier-inhabiting Cryobacterium strains.</title>
        <authorList>
            <person name="Liu Q."/>
            <person name="Xin Y.-H."/>
        </authorList>
    </citation>
    <scope>NUCLEOTIDE SEQUENCE [LARGE SCALE GENOMIC DNA]</scope>
    <source>
        <strain evidence="1 2">RHLT2-21</strain>
    </source>
</reference>
<evidence type="ECO:0000313" key="2">
    <source>
        <dbReference type="Proteomes" id="UP000297643"/>
    </source>
</evidence>
<comment type="caution">
    <text evidence="1">The sequence shown here is derived from an EMBL/GenBank/DDBJ whole genome shotgun (WGS) entry which is preliminary data.</text>
</comment>
<proteinExistence type="predicted"/>
<dbReference type="EMBL" id="SOFM01000045">
    <property type="protein sequence ID" value="TFC00701.1"/>
    <property type="molecule type" value="Genomic_DNA"/>
</dbReference>
<protein>
    <submittedName>
        <fullName evidence="1">Uncharacterized protein</fullName>
    </submittedName>
</protein>
<sequence length="200" mass="22766">MRSSDDLPGNPWPHDMQVSVEECWPPLIYLLFVRSAWRLDIDAVPRLDSEPDPGSSHRPENLDVDAARGRWLSEWKRAWTHFDPPILRVSTPDEMTQHLLDTLTDDELWKATSTWPSDFWGSGIDPDACERWRSSMAAPLGDLPENRVIPALAEAWRAGLSTVIQLPYLGSFALRINREHLVVSPTTRNDPDLYGRALES</sequence>
<evidence type="ECO:0000313" key="1">
    <source>
        <dbReference type="EMBL" id="TFC00701.1"/>
    </source>
</evidence>
<organism evidence="1 2">
    <name type="scientific">Cryobacterium mannosilyticum</name>
    <dbReference type="NCBI Taxonomy" id="1259190"/>
    <lineage>
        <taxon>Bacteria</taxon>
        <taxon>Bacillati</taxon>
        <taxon>Actinomycetota</taxon>
        <taxon>Actinomycetes</taxon>
        <taxon>Micrococcales</taxon>
        <taxon>Microbacteriaceae</taxon>
        <taxon>Cryobacterium</taxon>
    </lineage>
</organism>
<gene>
    <name evidence="1" type="ORF">E3O32_14695</name>
</gene>
<accession>A0A4R8W4A7</accession>
<dbReference type="Proteomes" id="UP000297643">
    <property type="component" value="Unassembled WGS sequence"/>
</dbReference>
<name>A0A4R8W4A7_9MICO</name>